<comment type="caution">
    <text evidence="3">The sequence shown here is derived from an EMBL/GenBank/DDBJ whole genome shotgun (WGS) entry which is preliminary data.</text>
</comment>
<gene>
    <name evidence="3" type="ORF">ENO47_08860</name>
</gene>
<sequence length="72" mass="7880">MALRTKVDPDTCTSCELCYDRVPEVYKNRGDGIAEVVSPGADGWMMVPAELENEVKEVTDECPSGSIITEEV</sequence>
<protein>
    <submittedName>
        <fullName evidence="3">Ferredoxin</fullName>
    </submittedName>
</protein>
<dbReference type="SUPFAM" id="SSF54862">
    <property type="entry name" value="4Fe-4S ferredoxins"/>
    <property type="match status" value="1"/>
</dbReference>
<dbReference type="PANTHER" id="PTHR39163:SF1">
    <property type="entry name" value="FERREDOXIN"/>
    <property type="match status" value="1"/>
</dbReference>
<evidence type="ECO:0000259" key="2">
    <source>
        <dbReference type="PROSITE" id="PS51379"/>
    </source>
</evidence>
<comment type="cofactor">
    <cofactor evidence="1">
        <name>[4Fe-4S] cluster</name>
        <dbReference type="ChEBI" id="CHEBI:49883"/>
    </cofactor>
</comment>
<accession>A0A7C2Z3R1</accession>
<dbReference type="InterPro" id="IPR052395">
    <property type="entry name" value="ET_Ferredoxin"/>
</dbReference>
<organism evidence="3">
    <name type="scientific">Hydrogenobacter sp</name>
    <dbReference type="NCBI Taxonomy" id="2152829"/>
    <lineage>
        <taxon>Bacteria</taxon>
        <taxon>Pseudomonadati</taxon>
        <taxon>Aquificota</taxon>
        <taxon>Aquificia</taxon>
        <taxon>Aquificales</taxon>
        <taxon>Aquificaceae</taxon>
        <taxon>Hydrogenobacter</taxon>
    </lineage>
</organism>
<dbReference type="Gene3D" id="3.30.70.20">
    <property type="match status" value="1"/>
</dbReference>
<evidence type="ECO:0000256" key="1">
    <source>
        <dbReference type="ARBA" id="ARBA00001966"/>
    </source>
</evidence>
<feature type="domain" description="4Fe-4S ferredoxin-type" evidence="2">
    <location>
        <begin position="3"/>
        <end position="31"/>
    </location>
</feature>
<evidence type="ECO:0000313" key="3">
    <source>
        <dbReference type="EMBL" id="HEW46749.1"/>
    </source>
</evidence>
<dbReference type="PANTHER" id="PTHR39163">
    <property type="entry name" value="FERREDOXIN"/>
    <property type="match status" value="1"/>
</dbReference>
<dbReference type="AlphaFoldDB" id="A0A7C2Z3R1"/>
<proteinExistence type="predicted"/>
<reference evidence="3" key="1">
    <citation type="journal article" date="2020" name="mSystems">
        <title>Genome- and Community-Level Interaction Insights into Carbon Utilization and Element Cycling Functions of Hydrothermarchaeota in Hydrothermal Sediment.</title>
        <authorList>
            <person name="Zhou Z."/>
            <person name="Liu Y."/>
            <person name="Xu W."/>
            <person name="Pan J."/>
            <person name="Luo Z.H."/>
            <person name="Li M."/>
        </authorList>
    </citation>
    <scope>NUCLEOTIDE SEQUENCE [LARGE SCALE GENOMIC DNA]</scope>
    <source>
        <strain evidence="3">SpSt-132</strain>
    </source>
</reference>
<dbReference type="InterPro" id="IPR017896">
    <property type="entry name" value="4Fe4S_Fe-S-bd"/>
</dbReference>
<dbReference type="EMBL" id="DSFP01000072">
    <property type="protein sequence ID" value="HEW46749.1"/>
    <property type="molecule type" value="Genomic_DNA"/>
</dbReference>
<dbReference type="PROSITE" id="PS51379">
    <property type="entry name" value="4FE4S_FER_2"/>
    <property type="match status" value="1"/>
</dbReference>
<name>A0A7C2Z3R1_9AQUI</name>
<dbReference type="Pfam" id="PF13459">
    <property type="entry name" value="Fer4_15"/>
    <property type="match status" value="1"/>
</dbReference>